<gene>
    <name evidence="1" type="ORF">LX74_03694</name>
</gene>
<proteinExistence type="predicted"/>
<name>A0ABY3NBH5_ELIMR</name>
<organism evidence="1 2">
    <name type="scientific">Elizabethkingia miricola</name>
    <name type="common">Chryseobacterium miricola</name>
    <dbReference type="NCBI Taxonomy" id="172045"/>
    <lineage>
        <taxon>Bacteria</taxon>
        <taxon>Pseudomonadati</taxon>
        <taxon>Bacteroidota</taxon>
        <taxon>Flavobacteriia</taxon>
        <taxon>Flavobacteriales</taxon>
        <taxon>Weeksellaceae</taxon>
        <taxon>Elizabethkingia</taxon>
    </lineage>
</organism>
<dbReference type="EMBL" id="VNHK01000017">
    <property type="protein sequence ID" value="TYO84889.1"/>
    <property type="molecule type" value="Genomic_DNA"/>
</dbReference>
<protein>
    <recommendedName>
        <fullName evidence="3">Short-chain dehydrogenase</fullName>
    </recommendedName>
</protein>
<dbReference type="Proteomes" id="UP000324513">
    <property type="component" value="Unassembled WGS sequence"/>
</dbReference>
<reference evidence="1 2" key="1">
    <citation type="submission" date="2019-07" db="EMBL/GenBank/DDBJ databases">
        <title>Genomic Encyclopedia of Archaeal and Bacterial Type Strains, Phase II (KMG-II): from individual species to whole genera.</title>
        <authorList>
            <person name="Goeker M."/>
        </authorList>
    </citation>
    <scope>NUCLEOTIDE SEQUENCE [LARGE SCALE GENOMIC DNA]</scope>
    <source>
        <strain evidence="1 2">DSM 14571</strain>
    </source>
</reference>
<keyword evidence="2" id="KW-1185">Reference proteome</keyword>
<comment type="caution">
    <text evidence="1">The sequence shown here is derived from an EMBL/GenBank/DDBJ whole genome shotgun (WGS) entry which is preliminary data.</text>
</comment>
<evidence type="ECO:0000313" key="2">
    <source>
        <dbReference type="Proteomes" id="UP000324513"/>
    </source>
</evidence>
<evidence type="ECO:0008006" key="3">
    <source>
        <dbReference type="Google" id="ProtNLM"/>
    </source>
</evidence>
<accession>A0ABY3NBH5</accession>
<sequence length="141" mass="16392">MIVYIDLKDQIIEGEDRFAFYDTITDSFCSFSGCQSWSSMDEFKMDYDGDEIERFTSKIPPGYSGTFEISSKDVDIWREAIVRCMGEPINFREPPVHPMDGDPKRAPLVEIWKKQLEAAIRAEDYILADNLKNKIDKYLNK</sequence>
<dbReference type="RefSeq" id="WP_065081778.1">
    <property type="nucleotide sequence ID" value="NZ_FLSS01000004.1"/>
</dbReference>
<evidence type="ECO:0000313" key="1">
    <source>
        <dbReference type="EMBL" id="TYO84889.1"/>
    </source>
</evidence>